<dbReference type="Pfam" id="PF04397">
    <property type="entry name" value="LytTR"/>
    <property type="match status" value="1"/>
</dbReference>
<dbReference type="Gene3D" id="2.40.50.1020">
    <property type="entry name" value="LytTr DNA-binding domain"/>
    <property type="match status" value="1"/>
</dbReference>
<sequence>MAVITIAICDEVRKDAQKLFGQLSDLVPDADIIMYRSRESFLQSFENSHKQCDLLFMGLDGEKGESLETVRGIRLRGNYMPVVLLAENDHFYKEAFEVFSFNYLIKPVETGELEHVLKPVLETCERKGGKALHFHYRTQVYTLQHSHLAYISSNLHNVSFHMIDGSIISCRARLADFSGQLNDSTFLRCHQSFCVNLEKVTSLQKNSFIIGKAEIPISRSYLKESREKYKDYLAQQKVCS</sequence>
<dbReference type="InterPro" id="IPR011006">
    <property type="entry name" value="CheY-like_superfamily"/>
</dbReference>
<evidence type="ECO:0000259" key="1">
    <source>
        <dbReference type="PROSITE" id="PS50930"/>
    </source>
</evidence>
<reference evidence="2 3" key="1">
    <citation type="submission" date="2024-03" db="EMBL/GenBank/DDBJ databases">
        <title>Human intestinal bacterial collection.</title>
        <authorList>
            <person name="Pauvert C."/>
            <person name="Hitch T.C.A."/>
            <person name="Clavel T."/>
        </authorList>
    </citation>
    <scope>NUCLEOTIDE SEQUENCE [LARGE SCALE GENOMIC DNA]</scope>
    <source>
        <strain evidence="2 3">CLA-JM-H16</strain>
    </source>
</reference>
<dbReference type="Proteomes" id="UP001473063">
    <property type="component" value="Unassembled WGS sequence"/>
</dbReference>
<dbReference type="RefSeq" id="WP_178644974.1">
    <property type="nucleotide sequence ID" value="NZ_JBBMEJ010000012.1"/>
</dbReference>
<organism evidence="2 3">
    <name type="scientific">Blautia aquisgranensis</name>
    <dbReference type="NCBI Taxonomy" id="3133153"/>
    <lineage>
        <taxon>Bacteria</taxon>
        <taxon>Bacillati</taxon>
        <taxon>Bacillota</taxon>
        <taxon>Clostridia</taxon>
        <taxon>Lachnospirales</taxon>
        <taxon>Lachnospiraceae</taxon>
        <taxon>Blautia</taxon>
    </lineage>
</organism>
<dbReference type="InterPro" id="IPR046947">
    <property type="entry name" value="LytR-like"/>
</dbReference>
<gene>
    <name evidence="2" type="ORF">WMO28_10725</name>
</gene>
<dbReference type="PANTHER" id="PTHR37299">
    <property type="entry name" value="TRANSCRIPTIONAL REGULATOR-RELATED"/>
    <property type="match status" value="1"/>
</dbReference>
<feature type="domain" description="HTH LytTR-type" evidence="1">
    <location>
        <begin position="132"/>
        <end position="231"/>
    </location>
</feature>
<dbReference type="Gene3D" id="3.40.50.2300">
    <property type="match status" value="1"/>
</dbReference>
<evidence type="ECO:0000313" key="3">
    <source>
        <dbReference type="Proteomes" id="UP001473063"/>
    </source>
</evidence>
<protein>
    <submittedName>
        <fullName evidence="2">LytTR family DNA-binding domain-containing protein</fullName>
    </submittedName>
</protein>
<comment type="caution">
    <text evidence="2">The sequence shown here is derived from an EMBL/GenBank/DDBJ whole genome shotgun (WGS) entry which is preliminary data.</text>
</comment>
<dbReference type="PANTHER" id="PTHR37299:SF1">
    <property type="entry name" value="STAGE 0 SPORULATION PROTEIN A HOMOLOG"/>
    <property type="match status" value="1"/>
</dbReference>
<dbReference type="InterPro" id="IPR007492">
    <property type="entry name" value="LytTR_DNA-bd_dom"/>
</dbReference>
<name>A0ABV1BGL2_9FIRM</name>
<dbReference type="SMART" id="SM00850">
    <property type="entry name" value="LytTR"/>
    <property type="match status" value="1"/>
</dbReference>
<dbReference type="PROSITE" id="PS50930">
    <property type="entry name" value="HTH_LYTTR"/>
    <property type="match status" value="1"/>
</dbReference>
<dbReference type="EMBL" id="JBBMEJ010000012">
    <property type="protein sequence ID" value="MEQ2371407.1"/>
    <property type="molecule type" value="Genomic_DNA"/>
</dbReference>
<dbReference type="SUPFAM" id="SSF52172">
    <property type="entry name" value="CheY-like"/>
    <property type="match status" value="1"/>
</dbReference>
<keyword evidence="3" id="KW-1185">Reference proteome</keyword>
<keyword evidence="2" id="KW-0238">DNA-binding</keyword>
<evidence type="ECO:0000313" key="2">
    <source>
        <dbReference type="EMBL" id="MEQ2371407.1"/>
    </source>
</evidence>
<dbReference type="GO" id="GO:0003677">
    <property type="term" value="F:DNA binding"/>
    <property type="evidence" value="ECO:0007669"/>
    <property type="project" value="UniProtKB-KW"/>
</dbReference>
<accession>A0ABV1BGL2</accession>
<proteinExistence type="predicted"/>